<accession>A0AAV5A9G4</accession>
<feature type="compositionally biased region" description="Basic and acidic residues" evidence="2">
    <location>
        <begin position="245"/>
        <end position="305"/>
    </location>
</feature>
<feature type="compositionally biased region" description="Acidic residues" evidence="2">
    <location>
        <begin position="118"/>
        <end position="131"/>
    </location>
</feature>
<evidence type="ECO:0008006" key="5">
    <source>
        <dbReference type="Google" id="ProtNLM"/>
    </source>
</evidence>
<keyword evidence="1" id="KW-0175">Coiled coil</keyword>
<sequence length="379" mass="42939">MPPSSSSFLELKAHLAKQEAEFQRKKASGQEAYTKGGVTSRPDKKPTIWARQNKNIAARNARDLEWSMASKPVLDVAREALERKAAQYDKLRRGKTAGLNEKQYESLLIDFDKKAEEEGYDSDSTAEDVDEPSAKDDDPIVEYEDEFGRIRTSRRSEVPRNLMPQKSTEPEENEYVLLMAVFCSSFETKFYADNDPNYFPTFEPSAEKVAEVEAALREESNLATHYDAANEVRARGAGFYQFSKDEATRESQIEDLKKARKETERVRGELGEGQESKPGSEKRKRAIEERKKVIEAKRQKIKESAVEQLIPTLTRQTSSEEANPFKDTEDATPTSKPNQVNAQISQKSKGKPETIVPIPQSADEFLATLELNMMVKRQP</sequence>
<name>A0AAV5A9G4_9AGAM</name>
<evidence type="ECO:0000313" key="4">
    <source>
        <dbReference type="Proteomes" id="UP001050691"/>
    </source>
</evidence>
<dbReference type="EMBL" id="BPWL01000003">
    <property type="protein sequence ID" value="GJJ08545.1"/>
    <property type="molecule type" value="Genomic_DNA"/>
</dbReference>
<evidence type="ECO:0000256" key="2">
    <source>
        <dbReference type="SAM" id="MobiDB-lite"/>
    </source>
</evidence>
<feature type="region of interest" description="Disordered" evidence="2">
    <location>
        <begin position="115"/>
        <end position="148"/>
    </location>
</feature>
<dbReference type="PANTHER" id="PTHR15885">
    <property type="entry name" value="COILED-COIL DOMAIN-CONTAINING PROTEIN 174"/>
    <property type="match status" value="1"/>
</dbReference>
<evidence type="ECO:0000256" key="1">
    <source>
        <dbReference type="ARBA" id="ARBA00023054"/>
    </source>
</evidence>
<protein>
    <recommendedName>
        <fullName evidence="5">Coiled-coil domain-containing protein 174</fullName>
    </recommendedName>
</protein>
<reference evidence="3" key="1">
    <citation type="submission" date="2021-10" db="EMBL/GenBank/DDBJ databases">
        <title>De novo Genome Assembly of Clathrus columnatus (Basidiomycota, Fungi) Using Illumina and Nanopore Sequence Data.</title>
        <authorList>
            <person name="Ogiso-Tanaka E."/>
            <person name="Itagaki H."/>
            <person name="Hosoya T."/>
            <person name="Hosaka K."/>
        </authorList>
    </citation>
    <scope>NUCLEOTIDE SEQUENCE</scope>
    <source>
        <strain evidence="3">MO-923</strain>
    </source>
</reference>
<proteinExistence type="predicted"/>
<dbReference type="AlphaFoldDB" id="A0AAV5A9G4"/>
<dbReference type="PANTHER" id="PTHR15885:SF1">
    <property type="entry name" value="COILED-COIL DOMAIN-CONTAINING PROTEIN 174"/>
    <property type="match status" value="1"/>
</dbReference>
<dbReference type="InterPro" id="IPR025066">
    <property type="entry name" value="CCDC174-like"/>
</dbReference>
<dbReference type="Proteomes" id="UP001050691">
    <property type="component" value="Unassembled WGS sequence"/>
</dbReference>
<feature type="compositionally biased region" description="Polar residues" evidence="2">
    <location>
        <begin position="311"/>
        <end position="321"/>
    </location>
</feature>
<feature type="compositionally biased region" description="Polar residues" evidence="2">
    <location>
        <begin position="331"/>
        <end position="347"/>
    </location>
</feature>
<comment type="caution">
    <text evidence="3">The sequence shown here is derived from an EMBL/GenBank/DDBJ whole genome shotgun (WGS) entry which is preliminary data.</text>
</comment>
<feature type="region of interest" description="Disordered" evidence="2">
    <location>
        <begin position="245"/>
        <end position="356"/>
    </location>
</feature>
<evidence type="ECO:0000313" key="3">
    <source>
        <dbReference type="EMBL" id="GJJ08545.1"/>
    </source>
</evidence>
<feature type="region of interest" description="Disordered" evidence="2">
    <location>
        <begin position="20"/>
        <end position="46"/>
    </location>
</feature>
<dbReference type="GO" id="GO:0005634">
    <property type="term" value="C:nucleus"/>
    <property type="evidence" value="ECO:0007669"/>
    <property type="project" value="TreeGrafter"/>
</dbReference>
<organism evidence="3 4">
    <name type="scientific">Clathrus columnatus</name>
    <dbReference type="NCBI Taxonomy" id="1419009"/>
    <lineage>
        <taxon>Eukaryota</taxon>
        <taxon>Fungi</taxon>
        <taxon>Dikarya</taxon>
        <taxon>Basidiomycota</taxon>
        <taxon>Agaricomycotina</taxon>
        <taxon>Agaricomycetes</taxon>
        <taxon>Phallomycetidae</taxon>
        <taxon>Phallales</taxon>
        <taxon>Clathraceae</taxon>
        <taxon>Clathrus</taxon>
    </lineage>
</organism>
<dbReference type="Pfam" id="PF13300">
    <property type="entry name" value="DUF4078"/>
    <property type="match status" value="1"/>
</dbReference>
<gene>
    <name evidence="3" type="ORF">Clacol_002763</name>
</gene>
<keyword evidence="4" id="KW-1185">Reference proteome</keyword>